<evidence type="ECO:0000256" key="1">
    <source>
        <dbReference type="SAM" id="Coils"/>
    </source>
</evidence>
<dbReference type="Proteomes" id="UP000183832">
    <property type="component" value="Unassembled WGS sequence"/>
</dbReference>
<proteinExistence type="predicted"/>
<keyword evidence="2" id="KW-0812">Transmembrane</keyword>
<dbReference type="AlphaFoldDB" id="A0A1J1IP01"/>
<reference evidence="3 4" key="1">
    <citation type="submission" date="2015-04" db="EMBL/GenBank/DDBJ databases">
        <authorList>
            <person name="Syromyatnikov M.Y."/>
            <person name="Popov V.N."/>
        </authorList>
    </citation>
    <scope>NUCLEOTIDE SEQUENCE [LARGE SCALE GENOMIC DNA]</scope>
</reference>
<evidence type="ECO:0000313" key="4">
    <source>
        <dbReference type="Proteomes" id="UP000183832"/>
    </source>
</evidence>
<dbReference type="OrthoDB" id="6368736at2759"/>
<keyword evidence="4" id="KW-1185">Reference proteome</keyword>
<feature type="coiled-coil region" evidence="1">
    <location>
        <begin position="39"/>
        <end position="80"/>
    </location>
</feature>
<name>A0A1J1IP01_9DIPT</name>
<dbReference type="STRING" id="568069.A0A1J1IP01"/>
<keyword evidence="2" id="KW-1133">Transmembrane helix</keyword>
<accession>A0A1J1IP01</accession>
<gene>
    <name evidence="3" type="ORF">CLUMA_CG014314</name>
</gene>
<organism evidence="3 4">
    <name type="scientific">Clunio marinus</name>
    <dbReference type="NCBI Taxonomy" id="568069"/>
    <lineage>
        <taxon>Eukaryota</taxon>
        <taxon>Metazoa</taxon>
        <taxon>Ecdysozoa</taxon>
        <taxon>Arthropoda</taxon>
        <taxon>Hexapoda</taxon>
        <taxon>Insecta</taxon>
        <taxon>Pterygota</taxon>
        <taxon>Neoptera</taxon>
        <taxon>Endopterygota</taxon>
        <taxon>Diptera</taxon>
        <taxon>Nematocera</taxon>
        <taxon>Chironomoidea</taxon>
        <taxon>Chironomidae</taxon>
        <taxon>Clunio</taxon>
    </lineage>
</organism>
<sequence length="1069" mass="122866">MLDSQELDEFLTELSQESSPVYCFDKPQRDEVKKLKSCLSSLRLSSKELLEEYKKKQQEVNDLKQDKDKVLLELEQLRRINYDLTNENVNNKFNFEQITNEMEENFGENINNYIELSKDYLSLLSDVTCFNNFEIKAQHNKAMAKTEKFLFKTLKGEYQKPKIINSKRLKCKDDNYSTTTRKSSRISKKDVVGIETNSKRRKIDIWDLNSISQVSSPAPTIPFNEETSDLSSEVDSSYSFNTFSIGNETSFTFLERQKSSTQKDDFQCKCSQLNNEINSTLISVGTNTDQPHEPPPSLPSLTDNFDNQLSSDDSITDFNVEENELTEKPSETIKVDAATETESIETEVKLHQNLEDRGTSPIPIVMCNQSTITIRSTTTRGTSTNSVVMKNCGNQFPEISIEKILNEFNFELPDCLSPIEDLSFESDVEKPQTRSSETITDYCNVNREIVYASDLVGKLKTERKSVSDECEEDNSDDKSFNMLGKVLFNLFLQQVEIEEPSEFQEIMKEIENFNSKVSSFIEPIKDLPEVMFDSLFPEIESFENSPLEDSLNDVLSGFDVEHEPIEIPLEKDDQNLIEEKQFTEFETPKSPEPFMMGSNENDDVTEIPTETPLIIKKSSIDVDSILEFCPSLKLKMVKWKQTQKVSSKADILELESVKNSIKLYFVDEWTDENLSKCLNSIETTKEFSLKEAIFGIVEDNKNETEIDATFTPPAPPLPHYQQKLILLIKKLSETFLNLPHILIDDFEEKLFKFENNNMELSDLRNLTYFYTSLADLFFEGDASMLFYFIVKSIYFFGIKAVPIVFVVVKAFPYVLPKKSLLLKKYSKNIDWENMTGLELSKVHLDYSVMDSLDLTVMYLLACIQRNLCGSACRKSHSHIGSGIRGHELFNFIQRFYGFPSGFMTENKLLEILIERLEVGEHQNLSMSLILLAKRASQEFTLETIVNKNLLPMLNKLVLCLHGNLSDLQTSQMCLLVECISSIIKPFPKGQTFKEAFPVIVSIVGRTKQMKIQETCIKAILRLQRLFDNHKEIYTIIKHYLMTSGSKQNDGLIYAIKTFIHRKNEKFFKA</sequence>
<evidence type="ECO:0000313" key="3">
    <source>
        <dbReference type="EMBL" id="CRL01458.1"/>
    </source>
</evidence>
<keyword evidence="1" id="KW-0175">Coiled coil</keyword>
<keyword evidence="2" id="KW-0472">Membrane</keyword>
<dbReference type="EMBL" id="CVRI01000055">
    <property type="protein sequence ID" value="CRL01458.1"/>
    <property type="molecule type" value="Genomic_DNA"/>
</dbReference>
<protein>
    <submittedName>
        <fullName evidence="3">CLUMA_CG014314, isoform A</fullName>
    </submittedName>
</protein>
<evidence type="ECO:0000256" key="2">
    <source>
        <dbReference type="SAM" id="Phobius"/>
    </source>
</evidence>
<feature type="transmembrane region" description="Helical" evidence="2">
    <location>
        <begin position="793"/>
        <end position="815"/>
    </location>
</feature>